<protein>
    <submittedName>
        <fullName evidence="1">Uncharacterized protein</fullName>
    </submittedName>
</protein>
<dbReference type="AlphaFoldDB" id="A0A183LWG4"/>
<evidence type="ECO:0000313" key="1">
    <source>
        <dbReference type="EMBL" id="VDO79875.1"/>
    </source>
</evidence>
<dbReference type="InterPro" id="IPR045609">
    <property type="entry name" value="DUF6451"/>
</dbReference>
<reference evidence="1 2" key="1">
    <citation type="submission" date="2018-11" db="EMBL/GenBank/DDBJ databases">
        <authorList>
            <consortium name="Pathogen Informatics"/>
        </authorList>
    </citation>
    <scope>NUCLEOTIDE SEQUENCE [LARGE SCALE GENOMIC DNA]</scope>
    <source>
        <strain evidence="1 2">Zambia</strain>
    </source>
</reference>
<organism evidence="1 2">
    <name type="scientific">Schistosoma margrebowiei</name>
    <dbReference type="NCBI Taxonomy" id="48269"/>
    <lineage>
        <taxon>Eukaryota</taxon>
        <taxon>Metazoa</taxon>
        <taxon>Spiralia</taxon>
        <taxon>Lophotrochozoa</taxon>
        <taxon>Platyhelminthes</taxon>
        <taxon>Trematoda</taxon>
        <taxon>Digenea</taxon>
        <taxon>Strigeidida</taxon>
        <taxon>Schistosomatoidea</taxon>
        <taxon>Schistosomatidae</taxon>
        <taxon>Schistosoma</taxon>
    </lineage>
</organism>
<dbReference type="Pfam" id="PF20049">
    <property type="entry name" value="DUF6451"/>
    <property type="match status" value="1"/>
</dbReference>
<keyword evidence="2" id="KW-1185">Reference proteome</keyword>
<dbReference type="Proteomes" id="UP000277204">
    <property type="component" value="Unassembled WGS sequence"/>
</dbReference>
<sequence>MIDEQGGSDADIKARIGKARATFQQMKNKWNSKQLPTNIKVRIFNTNVETVLPYGAATWRTTTTIIKKVQVFLSGFLCKILNIRCLNTMSNNLL</sequence>
<evidence type="ECO:0000313" key="2">
    <source>
        <dbReference type="Proteomes" id="UP000277204"/>
    </source>
</evidence>
<dbReference type="EMBL" id="UZAI01003448">
    <property type="protein sequence ID" value="VDO79875.1"/>
    <property type="molecule type" value="Genomic_DNA"/>
</dbReference>
<gene>
    <name evidence="1" type="ORF">SMRZ_LOCUS8139</name>
</gene>
<proteinExistence type="predicted"/>
<name>A0A183LWG4_9TREM</name>
<accession>A0A183LWG4</accession>